<dbReference type="EMBL" id="JAPMOS010000236">
    <property type="protein sequence ID" value="KAJ4453618.1"/>
    <property type="molecule type" value="Genomic_DNA"/>
</dbReference>
<dbReference type="Proteomes" id="UP001141327">
    <property type="component" value="Unassembled WGS sequence"/>
</dbReference>
<evidence type="ECO:0000313" key="1">
    <source>
        <dbReference type="EMBL" id="KAJ4453618.1"/>
    </source>
</evidence>
<reference evidence="1" key="1">
    <citation type="journal article" date="2022" name="bioRxiv">
        <title>Genomics of Preaxostyla Flagellates Illuminates Evolutionary Transitions and the Path Towards Mitochondrial Loss.</title>
        <authorList>
            <person name="Novak L.V.F."/>
            <person name="Treitli S.C."/>
            <person name="Pyrih J."/>
            <person name="Halakuc P."/>
            <person name="Pipaliya S.V."/>
            <person name="Vacek V."/>
            <person name="Brzon O."/>
            <person name="Soukal P."/>
            <person name="Eme L."/>
            <person name="Dacks J.B."/>
            <person name="Karnkowska A."/>
            <person name="Elias M."/>
            <person name="Hampl V."/>
        </authorList>
    </citation>
    <scope>NUCLEOTIDE SEQUENCE</scope>
    <source>
        <strain evidence="1">RCP-MX</strain>
    </source>
</reference>
<keyword evidence="2" id="KW-1185">Reference proteome</keyword>
<gene>
    <name evidence="1" type="ORF">PAPYR_11870</name>
</gene>
<name>A0ABQ8U6M3_9EUKA</name>
<sequence>MLKVSADTLEHRSFPAHRCCQLIFKSEMEPEPFFLPEQHLCNQQQIQSKNMLQLRTDGFVSQASPTSIGFR</sequence>
<proteinExistence type="predicted"/>
<evidence type="ECO:0000313" key="2">
    <source>
        <dbReference type="Proteomes" id="UP001141327"/>
    </source>
</evidence>
<organism evidence="1 2">
    <name type="scientific">Paratrimastix pyriformis</name>
    <dbReference type="NCBI Taxonomy" id="342808"/>
    <lineage>
        <taxon>Eukaryota</taxon>
        <taxon>Metamonada</taxon>
        <taxon>Preaxostyla</taxon>
        <taxon>Paratrimastigidae</taxon>
        <taxon>Paratrimastix</taxon>
    </lineage>
</organism>
<comment type="caution">
    <text evidence="1">The sequence shown here is derived from an EMBL/GenBank/DDBJ whole genome shotgun (WGS) entry which is preliminary data.</text>
</comment>
<accession>A0ABQ8U6M3</accession>
<protein>
    <submittedName>
        <fullName evidence="1">Uncharacterized protein</fullName>
    </submittedName>
</protein>